<dbReference type="InterPro" id="IPR050595">
    <property type="entry name" value="Bact_response_regulator"/>
</dbReference>
<feature type="modified residue" description="4-aspartylphosphate" evidence="2">
    <location>
        <position position="52"/>
    </location>
</feature>
<protein>
    <submittedName>
        <fullName evidence="4">Response regulator receiver protein</fullName>
    </submittedName>
</protein>
<organism evidence="4 5">
    <name type="scientific">Hyphomicrobium denitrificans (strain ATCC 51888 / DSM 1869 / NCIMB 11706 / TK 0415)</name>
    <dbReference type="NCBI Taxonomy" id="582899"/>
    <lineage>
        <taxon>Bacteria</taxon>
        <taxon>Pseudomonadati</taxon>
        <taxon>Pseudomonadota</taxon>
        <taxon>Alphaproteobacteria</taxon>
        <taxon>Hyphomicrobiales</taxon>
        <taxon>Hyphomicrobiaceae</taxon>
        <taxon>Hyphomicrobium</taxon>
    </lineage>
</organism>
<dbReference type="PANTHER" id="PTHR44591:SF23">
    <property type="entry name" value="CHEY SUBFAMILY"/>
    <property type="match status" value="1"/>
</dbReference>
<evidence type="ECO:0000256" key="2">
    <source>
        <dbReference type="PROSITE-ProRule" id="PRU00169"/>
    </source>
</evidence>
<dbReference type="CDD" id="cd00156">
    <property type="entry name" value="REC"/>
    <property type="match status" value="1"/>
</dbReference>
<reference evidence="5" key="1">
    <citation type="journal article" date="2011" name="J. Bacteriol.">
        <title>Genome sequences of eight morphologically diverse alphaproteobacteria.</title>
        <authorList>
            <consortium name="US DOE Joint Genome Institute"/>
            <person name="Brown P.J."/>
            <person name="Kysela D.T."/>
            <person name="Buechlein A."/>
            <person name="Hemmerich C."/>
            <person name="Brun Y.V."/>
        </authorList>
    </citation>
    <scope>NUCLEOTIDE SEQUENCE [LARGE SCALE GENOMIC DNA]</scope>
    <source>
        <strain evidence="5">ATCC 51888 / DSM 1869 / NCIB 11706 / TK 0415</strain>
    </source>
</reference>
<dbReference type="InterPro" id="IPR001789">
    <property type="entry name" value="Sig_transdc_resp-reg_receiver"/>
</dbReference>
<accession>D8JU94</accession>
<evidence type="ECO:0000313" key="4">
    <source>
        <dbReference type="EMBL" id="ADJ22684.1"/>
    </source>
</evidence>
<dbReference type="EMBL" id="CP002083">
    <property type="protein sequence ID" value="ADJ22684.1"/>
    <property type="molecule type" value="Genomic_DNA"/>
</dbReference>
<dbReference type="SMART" id="SM00448">
    <property type="entry name" value="REC"/>
    <property type="match status" value="1"/>
</dbReference>
<feature type="domain" description="Response regulatory" evidence="3">
    <location>
        <begin position="3"/>
        <end position="119"/>
    </location>
</feature>
<gene>
    <name evidence="4" type="ordered locus">Hden_0867</name>
</gene>
<keyword evidence="5" id="KW-1185">Reference proteome</keyword>
<dbReference type="PANTHER" id="PTHR44591">
    <property type="entry name" value="STRESS RESPONSE REGULATOR PROTEIN 1"/>
    <property type="match status" value="1"/>
</dbReference>
<evidence type="ECO:0000259" key="3">
    <source>
        <dbReference type="PROSITE" id="PS50110"/>
    </source>
</evidence>
<dbReference type="KEGG" id="hdn:Hden_0867"/>
<dbReference type="Pfam" id="PF00072">
    <property type="entry name" value="Response_reg"/>
    <property type="match status" value="1"/>
</dbReference>
<dbReference type="InterPro" id="IPR011006">
    <property type="entry name" value="CheY-like_superfamily"/>
</dbReference>
<dbReference type="STRING" id="582899.Hden_0867"/>
<sequence>MLHCFIVDDSDIIRKFTRLIFENLGFRVSEADGPVAAFERLRTESPDYILVDWRLPDTNSIEFIAKLRTLPLDQRPYIIYLVTENEPHEIKRALAAGADSFLLKPFNREIIEMKLAEIRVTA</sequence>
<dbReference type="eggNOG" id="COG3706">
    <property type="taxonomic scope" value="Bacteria"/>
</dbReference>
<dbReference type="SUPFAM" id="SSF52172">
    <property type="entry name" value="CheY-like"/>
    <property type="match status" value="1"/>
</dbReference>
<dbReference type="OrthoDB" id="9800897at2"/>
<dbReference type="Proteomes" id="UP000002033">
    <property type="component" value="Chromosome"/>
</dbReference>
<dbReference type="RefSeq" id="WP_013214899.1">
    <property type="nucleotide sequence ID" value="NC_014313.1"/>
</dbReference>
<evidence type="ECO:0000313" key="5">
    <source>
        <dbReference type="Proteomes" id="UP000002033"/>
    </source>
</evidence>
<keyword evidence="1 2" id="KW-0597">Phosphoprotein</keyword>
<dbReference type="Gene3D" id="3.40.50.2300">
    <property type="match status" value="1"/>
</dbReference>
<proteinExistence type="predicted"/>
<dbReference type="PROSITE" id="PS50110">
    <property type="entry name" value="RESPONSE_REGULATORY"/>
    <property type="match status" value="1"/>
</dbReference>
<dbReference type="GO" id="GO:0000160">
    <property type="term" value="P:phosphorelay signal transduction system"/>
    <property type="evidence" value="ECO:0007669"/>
    <property type="project" value="InterPro"/>
</dbReference>
<name>D8JU94_HYPDA</name>
<dbReference type="AlphaFoldDB" id="D8JU94"/>
<dbReference type="HOGENOM" id="CLU_000445_69_12_5"/>
<evidence type="ECO:0000256" key="1">
    <source>
        <dbReference type="ARBA" id="ARBA00022553"/>
    </source>
</evidence>